<dbReference type="EMBL" id="NRQW01000096">
    <property type="protein sequence ID" value="PLZ92855.1"/>
    <property type="molecule type" value="Genomic_DNA"/>
</dbReference>
<feature type="transmembrane region" description="Helical" evidence="6">
    <location>
        <begin position="199"/>
        <end position="217"/>
    </location>
</feature>
<evidence type="ECO:0000256" key="1">
    <source>
        <dbReference type="ARBA" id="ARBA00004651"/>
    </source>
</evidence>
<keyword evidence="2" id="KW-1003">Cell membrane</keyword>
<feature type="transmembrane region" description="Helical" evidence="6">
    <location>
        <begin position="280"/>
        <end position="310"/>
    </location>
</feature>
<evidence type="ECO:0000256" key="3">
    <source>
        <dbReference type="ARBA" id="ARBA00022692"/>
    </source>
</evidence>
<evidence type="ECO:0000313" key="8">
    <source>
        <dbReference type="Proteomes" id="UP000235036"/>
    </source>
</evidence>
<feature type="transmembrane region" description="Helical" evidence="6">
    <location>
        <begin position="15"/>
        <end position="36"/>
    </location>
</feature>
<sequence length="353" mass="37812">MFDFKLEPREQPAKIWLVLSPLLALLGTVIVGLFLFRFLGKSPITAFTTLFITPLSSLYGITEIAVKAAPIILIAVGLAVCFQAQVWNIGAEGQFTLGAIFASAVALVFANINNYIVLLLCLLAGIVGGAIWASIPAVLKVKFYTNEILTSLMLNYLAVSLLNYLVRGILQDPQGYNFPESTPFSEFASLPSLITGTRLHLGVIFALMAAVLIWGMLRQTFFGFSVRVIGASPNAANYAGIKSDRIIWLSLLISGGLAGLAGACEVLGPIGQLRPFISPGYGYAAILAAFVGRLHPLGIILSSLLMALFYVGSELLQIKLGLPLALAGVFQGIVFFLLLAGDLLVYKRIVNSQ</sequence>
<dbReference type="InterPro" id="IPR001851">
    <property type="entry name" value="ABC_transp_permease"/>
</dbReference>
<feature type="transmembrane region" description="Helical" evidence="6">
    <location>
        <begin position="117"/>
        <end position="136"/>
    </location>
</feature>
<evidence type="ECO:0000256" key="4">
    <source>
        <dbReference type="ARBA" id="ARBA00022989"/>
    </source>
</evidence>
<evidence type="ECO:0000313" key="7">
    <source>
        <dbReference type="EMBL" id="PLZ92855.1"/>
    </source>
</evidence>
<dbReference type="Proteomes" id="UP000235036">
    <property type="component" value="Unassembled WGS sequence"/>
</dbReference>
<keyword evidence="8" id="KW-1185">Reference proteome</keyword>
<feature type="transmembrane region" description="Helical" evidence="6">
    <location>
        <begin position="93"/>
        <end position="110"/>
    </location>
</feature>
<dbReference type="Pfam" id="PF02653">
    <property type="entry name" value="BPD_transp_2"/>
    <property type="match status" value="1"/>
</dbReference>
<dbReference type="GO" id="GO:0022857">
    <property type="term" value="F:transmembrane transporter activity"/>
    <property type="evidence" value="ECO:0007669"/>
    <property type="project" value="InterPro"/>
</dbReference>
<proteinExistence type="predicted"/>
<dbReference type="PANTHER" id="PTHR47089">
    <property type="entry name" value="ABC TRANSPORTER, PERMEASE PROTEIN"/>
    <property type="match status" value="1"/>
</dbReference>
<protein>
    <submittedName>
        <fullName evidence="7">ABC transporter permease</fullName>
    </submittedName>
</protein>
<feature type="transmembrane region" description="Helical" evidence="6">
    <location>
        <begin position="246"/>
        <end position="268"/>
    </location>
</feature>
<keyword evidence="3 6" id="KW-0812">Transmembrane</keyword>
<keyword evidence="5 6" id="KW-0472">Membrane</keyword>
<dbReference type="AlphaFoldDB" id="A0A2N6K6V8"/>
<dbReference type="PANTHER" id="PTHR47089:SF1">
    <property type="entry name" value="GUANOSINE ABC TRANSPORTER PERMEASE PROTEIN NUPP"/>
    <property type="match status" value="1"/>
</dbReference>
<comment type="caution">
    <text evidence="7">The sequence shown here is derived from an EMBL/GenBank/DDBJ whole genome shotgun (WGS) entry which is preliminary data.</text>
</comment>
<name>A0A2N6K6V8_FISMU</name>
<feature type="transmembrane region" description="Helical" evidence="6">
    <location>
        <begin position="68"/>
        <end position="87"/>
    </location>
</feature>
<dbReference type="CDD" id="cd06580">
    <property type="entry name" value="TM_PBP1_transp_TpRbsC_like"/>
    <property type="match status" value="1"/>
</dbReference>
<dbReference type="RefSeq" id="WP_016869332.1">
    <property type="nucleotide sequence ID" value="NZ_CAWNVR010000088.1"/>
</dbReference>
<gene>
    <name evidence="7" type="ORF">CEN44_04925</name>
</gene>
<evidence type="ECO:0000256" key="6">
    <source>
        <dbReference type="SAM" id="Phobius"/>
    </source>
</evidence>
<feature type="transmembrane region" description="Helical" evidence="6">
    <location>
        <begin position="148"/>
        <end position="166"/>
    </location>
</feature>
<evidence type="ECO:0000256" key="2">
    <source>
        <dbReference type="ARBA" id="ARBA00022475"/>
    </source>
</evidence>
<feature type="transmembrane region" description="Helical" evidence="6">
    <location>
        <begin position="322"/>
        <end position="346"/>
    </location>
</feature>
<evidence type="ECO:0000256" key="5">
    <source>
        <dbReference type="ARBA" id="ARBA00023136"/>
    </source>
</evidence>
<accession>A0A2N6K6V8</accession>
<organism evidence="7 8">
    <name type="scientific">Fischerella muscicola CCMEE 5323</name>
    <dbReference type="NCBI Taxonomy" id="2019572"/>
    <lineage>
        <taxon>Bacteria</taxon>
        <taxon>Bacillati</taxon>
        <taxon>Cyanobacteriota</taxon>
        <taxon>Cyanophyceae</taxon>
        <taxon>Nostocales</taxon>
        <taxon>Hapalosiphonaceae</taxon>
        <taxon>Fischerella</taxon>
    </lineage>
</organism>
<dbReference type="GO" id="GO:0005886">
    <property type="term" value="C:plasma membrane"/>
    <property type="evidence" value="ECO:0007669"/>
    <property type="project" value="UniProtKB-SubCell"/>
</dbReference>
<comment type="subcellular location">
    <subcellularLocation>
        <location evidence="1">Cell membrane</location>
        <topology evidence="1">Multi-pass membrane protein</topology>
    </subcellularLocation>
</comment>
<keyword evidence="4 6" id="KW-1133">Transmembrane helix</keyword>
<reference evidence="7 8" key="1">
    <citation type="submission" date="2017-08" db="EMBL/GenBank/DDBJ databases">
        <title>Genomes of Fischerella (Mastigocladus) sp. strains.</title>
        <authorList>
            <person name="Miller S.R."/>
        </authorList>
    </citation>
    <scope>NUCLEOTIDE SEQUENCE [LARGE SCALE GENOMIC DNA]</scope>
    <source>
        <strain evidence="7 8">CCMEE 5323</strain>
    </source>
</reference>